<dbReference type="InterPro" id="IPR027417">
    <property type="entry name" value="P-loop_NTPase"/>
</dbReference>
<keyword evidence="2" id="KW-0547">Nucleotide-binding</keyword>
<dbReference type="EMBL" id="CP046457">
    <property type="protein sequence ID" value="QGT99115.1"/>
    <property type="molecule type" value="Genomic_DNA"/>
</dbReference>
<dbReference type="RefSeq" id="WP_156203044.1">
    <property type="nucleotide sequence ID" value="NZ_CP046457.1"/>
</dbReference>
<dbReference type="GO" id="GO:0005524">
    <property type="term" value="F:ATP binding"/>
    <property type="evidence" value="ECO:0007669"/>
    <property type="project" value="UniProtKB-KW"/>
</dbReference>
<dbReference type="PROSITE" id="PS50893">
    <property type="entry name" value="ABC_TRANSPORTER_2"/>
    <property type="match status" value="1"/>
</dbReference>
<dbReference type="OrthoDB" id="9801958at2"/>
<dbReference type="SUPFAM" id="SSF52540">
    <property type="entry name" value="P-loop containing nucleoside triphosphate hydrolases"/>
    <property type="match status" value="1"/>
</dbReference>
<name>A0A6I6DCU8_9FIRM</name>
<reference evidence="6" key="1">
    <citation type="journal article" date="2019" name="Microbiology">
        <title>Complete Genome Sequence of an Uncultured Bacterium of the Candidate Phylum Bipolaricaulota.</title>
        <authorList>
            <person name="Kadnikov V.V."/>
            <person name="Mardanov A.V."/>
            <person name="Beletsky A.V."/>
            <person name="Frank Y.A."/>
            <person name="Karnachuk O.V."/>
            <person name="Ravin N.V."/>
        </authorList>
    </citation>
    <scope>NUCLEOTIDE SEQUENCE [LARGE SCALE GENOMIC DNA]</scope>
</reference>
<dbReference type="InterPro" id="IPR017871">
    <property type="entry name" value="ABC_transporter-like_CS"/>
</dbReference>
<accession>A0A6I6DCU8</accession>
<dbReference type="Proteomes" id="UP000426444">
    <property type="component" value="Chromosome"/>
</dbReference>
<evidence type="ECO:0000313" key="5">
    <source>
        <dbReference type="EMBL" id="QGT99115.1"/>
    </source>
</evidence>
<dbReference type="PROSITE" id="PS00211">
    <property type="entry name" value="ABC_TRANSPORTER_1"/>
    <property type="match status" value="1"/>
</dbReference>
<dbReference type="InterPro" id="IPR003593">
    <property type="entry name" value="AAA+_ATPase"/>
</dbReference>
<dbReference type="InterPro" id="IPR003439">
    <property type="entry name" value="ABC_transporter-like_ATP-bd"/>
</dbReference>
<keyword evidence="6" id="KW-1185">Reference proteome</keyword>
<protein>
    <submittedName>
        <fullName evidence="5">ABC transporter</fullName>
    </submittedName>
</protein>
<dbReference type="GO" id="GO:0016887">
    <property type="term" value="F:ATP hydrolysis activity"/>
    <property type="evidence" value="ECO:0007669"/>
    <property type="project" value="InterPro"/>
</dbReference>
<dbReference type="KEGG" id="salq:SYNTR_0522"/>
<dbReference type="Pfam" id="PF00005">
    <property type="entry name" value="ABC_tran"/>
    <property type="match status" value="1"/>
</dbReference>
<dbReference type="PANTHER" id="PTHR42788">
    <property type="entry name" value="TAURINE IMPORT ATP-BINDING PROTEIN-RELATED"/>
    <property type="match status" value="1"/>
</dbReference>
<keyword evidence="3" id="KW-0067">ATP-binding</keyword>
<dbReference type="AlphaFoldDB" id="A0A6I6DCU8"/>
<evidence type="ECO:0000256" key="2">
    <source>
        <dbReference type="ARBA" id="ARBA00022741"/>
    </source>
</evidence>
<feature type="domain" description="ABC transporter" evidence="4">
    <location>
        <begin position="5"/>
        <end position="216"/>
    </location>
</feature>
<gene>
    <name evidence="5" type="ORF">SYNTR_0522</name>
</gene>
<evidence type="ECO:0000256" key="3">
    <source>
        <dbReference type="ARBA" id="ARBA00022840"/>
    </source>
</evidence>
<dbReference type="InterPro" id="IPR050166">
    <property type="entry name" value="ABC_transporter_ATP-bind"/>
</dbReference>
<dbReference type="PANTHER" id="PTHR42788:SF13">
    <property type="entry name" value="ALIPHATIC SULFONATES IMPORT ATP-BINDING PROTEIN SSUB"/>
    <property type="match status" value="1"/>
</dbReference>
<keyword evidence="1" id="KW-0813">Transport</keyword>
<evidence type="ECO:0000259" key="4">
    <source>
        <dbReference type="PROSITE" id="PS50893"/>
    </source>
</evidence>
<sequence>MGTSLTIDNLSVSFANLEVIDNWNFTISNSERIVLLGPSGAGKTTFLRVITGLEKPSSGTINITTKKIAMVFQEPRLIPWRTVKDNLLFVNNNSDPTEILKRLQLSEFEDYFPHQLSGGMQQRVNLARALMIDPDILILDEAFSSLDWAVKIHIMKDMLSQWNQRKFTCISVTHDLKEALYIADRIIIISPRPSSIIHDIKVELSENERSFTSTKLLELEAKLLNIITNL</sequence>
<evidence type="ECO:0000256" key="1">
    <source>
        <dbReference type="ARBA" id="ARBA00022448"/>
    </source>
</evidence>
<dbReference type="Gene3D" id="3.40.50.300">
    <property type="entry name" value="P-loop containing nucleotide triphosphate hydrolases"/>
    <property type="match status" value="1"/>
</dbReference>
<dbReference type="SMART" id="SM00382">
    <property type="entry name" value="AAA"/>
    <property type="match status" value="1"/>
</dbReference>
<proteinExistence type="predicted"/>
<evidence type="ECO:0000313" key="6">
    <source>
        <dbReference type="Proteomes" id="UP000426444"/>
    </source>
</evidence>
<organism evidence="5 6">
    <name type="scientific">Candidatus Syntrophocurvum alkaliphilum</name>
    <dbReference type="NCBI Taxonomy" id="2293317"/>
    <lineage>
        <taxon>Bacteria</taxon>
        <taxon>Bacillati</taxon>
        <taxon>Bacillota</taxon>
        <taxon>Clostridia</taxon>
        <taxon>Eubacteriales</taxon>
        <taxon>Syntrophomonadaceae</taxon>
        <taxon>Candidatus Syntrophocurvum</taxon>
    </lineage>
</organism>